<dbReference type="Gene3D" id="3.40.50.1820">
    <property type="entry name" value="alpha/beta hydrolase"/>
    <property type="match status" value="1"/>
</dbReference>
<dbReference type="InterPro" id="IPR000073">
    <property type="entry name" value="AB_hydrolase_1"/>
</dbReference>
<gene>
    <name evidence="2" type="ORF">VSU01S_26430</name>
</gene>
<keyword evidence="2" id="KW-0378">Hydrolase</keyword>
<dbReference type="InterPro" id="IPR050471">
    <property type="entry name" value="AB_hydrolase"/>
</dbReference>
<dbReference type="RefSeq" id="WP_119009183.1">
    <property type="nucleotide sequence ID" value="NZ_BJXK01000010.1"/>
</dbReference>
<dbReference type="EMBL" id="BJXK01000010">
    <property type="protein sequence ID" value="GEM80398.1"/>
    <property type="molecule type" value="Genomic_DNA"/>
</dbReference>
<evidence type="ECO:0000313" key="2">
    <source>
        <dbReference type="EMBL" id="GEM80398.1"/>
    </source>
</evidence>
<dbReference type="OrthoDB" id="9796770at2"/>
<dbReference type="AlphaFoldDB" id="A0A511QSS1"/>
<proteinExistence type="predicted"/>
<comment type="caution">
    <text evidence="2">The sequence shown here is derived from an EMBL/GenBank/DDBJ whole genome shotgun (WGS) entry which is preliminary data.</text>
</comment>
<dbReference type="PANTHER" id="PTHR43433">
    <property type="entry name" value="HYDROLASE, ALPHA/BETA FOLD FAMILY PROTEIN"/>
    <property type="match status" value="1"/>
</dbReference>
<reference evidence="2 3" key="1">
    <citation type="submission" date="2019-07" db="EMBL/GenBank/DDBJ databases">
        <title>Whole genome shotgun sequence of Vibrio superstes NBRC 103154.</title>
        <authorList>
            <person name="Hosoyama A."/>
            <person name="Uohara A."/>
            <person name="Ohji S."/>
            <person name="Ichikawa N."/>
        </authorList>
    </citation>
    <scope>NUCLEOTIDE SEQUENCE [LARGE SCALE GENOMIC DNA]</scope>
    <source>
        <strain evidence="2 3">NBRC 103154</strain>
    </source>
</reference>
<accession>A0A511QSS1</accession>
<dbReference type="InterPro" id="IPR029058">
    <property type="entry name" value="AB_hydrolase_fold"/>
</dbReference>
<dbReference type="PANTHER" id="PTHR43433:SF5">
    <property type="entry name" value="AB HYDROLASE-1 DOMAIN-CONTAINING PROTEIN"/>
    <property type="match status" value="1"/>
</dbReference>
<sequence length="256" mass="28473">MTNWTIERQESIQIDDVTIYFDIVGDSSKAPLVMLHGGVGSIEDFDVLTPSLSQDYQLIRIDSRGHGRSTLGSSELTYQRLEQDVIAVLNYLGIKETAVLGFSDGGVVGYRLMASNSVIISKLITIGSDYKLEVSSTIYNILSGVTGQSWSEKFPDSYRLFHELNPEPNFDAFVAEIVRMWTDTTSSGYPANTIDQIDGKVLVIRGDEDFFFPLPAALELVNRLKDSSFANVPFAGHETHKDQPEFVCSVIKQFLL</sequence>
<protein>
    <submittedName>
        <fullName evidence="2">Alpha/beta hydrolase</fullName>
    </submittedName>
</protein>
<dbReference type="SUPFAM" id="SSF53474">
    <property type="entry name" value="alpha/beta-Hydrolases"/>
    <property type="match status" value="1"/>
</dbReference>
<organism evidence="2 3">
    <name type="scientific">Vibrio superstes NBRC 103154</name>
    <dbReference type="NCBI Taxonomy" id="1219062"/>
    <lineage>
        <taxon>Bacteria</taxon>
        <taxon>Pseudomonadati</taxon>
        <taxon>Pseudomonadota</taxon>
        <taxon>Gammaproteobacteria</taxon>
        <taxon>Vibrionales</taxon>
        <taxon>Vibrionaceae</taxon>
        <taxon>Vibrio</taxon>
    </lineage>
</organism>
<evidence type="ECO:0000313" key="3">
    <source>
        <dbReference type="Proteomes" id="UP000321113"/>
    </source>
</evidence>
<evidence type="ECO:0000259" key="1">
    <source>
        <dbReference type="Pfam" id="PF12697"/>
    </source>
</evidence>
<keyword evidence="3" id="KW-1185">Reference proteome</keyword>
<name>A0A511QSS1_9VIBR</name>
<dbReference type="Proteomes" id="UP000321113">
    <property type="component" value="Unassembled WGS sequence"/>
</dbReference>
<dbReference type="Pfam" id="PF12697">
    <property type="entry name" value="Abhydrolase_6"/>
    <property type="match status" value="1"/>
</dbReference>
<dbReference type="GO" id="GO:0016787">
    <property type="term" value="F:hydrolase activity"/>
    <property type="evidence" value="ECO:0007669"/>
    <property type="project" value="UniProtKB-KW"/>
</dbReference>
<feature type="domain" description="AB hydrolase-1" evidence="1">
    <location>
        <begin position="32"/>
        <end position="248"/>
    </location>
</feature>